<protein>
    <submittedName>
        <fullName evidence="1">Uncharacterized protein</fullName>
    </submittedName>
</protein>
<dbReference type="RefSeq" id="WP_093163213.1">
    <property type="nucleotide sequence ID" value="NZ_FNEK01000078.1"/>
</dbReference>
<dbReference type="Proteomes" id="UP000199382">
    <property type="component" value="Unassembled WGS sequence"/>
</dbReference>
<name>A0A1G9J3A0_9RHOB</name>
<dbReference type="OrthoDB" id="2066714at2"/>
<reference evidence="1 2" key="1">
    <citation type="submission" date="2016-10" db="EMBL/GenBank/DDBJ databases">
        <authorList>
            <person name="de Groot N.N."/>
        </authorList>
    </citation>
    <scope>NUCLEOTIDE SEQUENCE [LARGE SCALE GENOMIC DNA]</scope>
    <source>
        <strain evidence="1 2">DSM 25294</strain>
    </source>
</reference>
<organism evidence="1 2">
    <name type="scientific">Aliiruegeria lutimaris</name>
    <dbReference type="NCBI Taxonomy" id="571298"/>
    <lineage>
        <taxon>Bacteria</taxon>
        <taxon>Pseudomonadati</taxon>
        <taxon>Pseudomonadota</taxon>
        <taxon>Alphaproteobacteria</taxon>
        <taxon>Rhodobacterales</taxon>
        <taxon>Roseobacteraceae</taxon>
        <taxon>Aliiruegeria</taxon>
    </lineage>
</organism>
<sequence length="139" mass="15760">MTGTKSPRGQSLKQRIVDLVLEKDFVTFVEIAELPGAKGNLTCAIGSKMGAKVWFVLWYGLSEEACRAIHELIKGGPVGFILCHPIIYQIDGCVPKIPPFDLETLERRIAAKPKQTRDFWMPLQLRPIERTTYDLRMFP</sequence>
<evidence type="ECO:0000313" key="1">
    <source>
        <dbReference type="EMBL" id="SDL31703.1"/>
    </source>
</evidence>
<keyword evidence="2" id="KW-1185">Reference proteome</keyword>
<accession>A0A1G9J3A0</accession>
<proteinExistence type="predicted"/>
<dbReference type="EMBL" id="FNEK01000078">
    <property type="protein sequence ID" value="SDL31703.1"/>
    <property type="molecule type" value="Genomic_DNA"/>
</dbReference>
<evidence type="ECO:0000313" key="2">
    <source>
        <dbReference type="Proteomes" id="UP000199382"/>
    </source>
</evidence>
<dbReference type="AlphaFoldDB" id="A0A1G9J3A0"/>
<gene>
    <name evidence="1" type="ORF">SAMN04488026_10786</name>
</gene>
<dbReference type="STRING" id="571298.SAMN04488026_10786"/>